<dbReference type="GO" id="GO:0003677">
    <property type="term" value="F:DNA binding"/>
    <property type="evidence" value="ECO:0007669"/>
    <property type="project" value="UniProtKB-KW"/>
</dbReference>
<keyword evidence="3" id="KW-0805">Transcription regulation</keyword>
<dbReference type="InterPro" id="IPR036864">
    <property type="entry name" value="Zn2-C6_fun-type_DNA-bd_sf"/>
</dbReference>
<organism evidence="10 11">
    <name type="scientific">Aspergillus mulundensis</name>
    <dbReference type="NCBI Taxonomy" id="1810919"/>
    <lineage>
        <taxon>Eukaryota</taxon>
        <taxon>Fungi</taxon>
        <taxon>Dikarya</taxon>
        <taxon>Ascomycota</taxon>
        <taxon>Pezizomycotina</taxon>
        <taxon>Eurotiomycetes</taxon>
        <taxon>Eurotiomycetidae</taxon>
        <taxon>Eurotiales</taxon>
        <taxon>Aspergillaceae</taxon>
        <taxon>Aspergillus</taxon>
        <taxon>Aspergillus subgen. Nidulantes</taxon>
    </lineage>
</organism>
<dbReference type="GO" id="GO:0000981">
    <property type="term" value="F:DNA-binding transcription factor activity, RNA polymerase II-specific"/>
    <property type="evidence" value="ECO:0007669"/>
    <property type="project" value="InterPro"/>
</dbReference>
<dbReference type="EMBL" id="PVWQ01000011">
    <property type="protein sequence ID" value="RDW68940.1"/>
    <property type="molecule type" value="Genomic_DNA"/>
</dbReference>
<feature type="domain" description="Zn(2)-C6 fungal-type" evidence="9">
    <location>
        <begin position="36"/>
        <end position="65"/>
    </location>
</feature>
<dbReference type="CDD" id="cd12148">
    <property type="entry name" value="fungal_TF_MHR"/>
    <property type="match status" value="1"/>
</dbReference>
<dbReference type="AlphaFoldDB" id="A0A3D8R4P2"/>
<evidence type="ECO:0000256" key="7">
    <source>
        <dbReference type="SAM" id="Coils"/>
    </source>
</evidence>
<evidence type="ECO:0000256" key="6">
    <source>
        <dbReference type="ARBA" id="ARBA00023242"/>
    </source>
</evidence>
<dbReference type="PROSITE" id="PS50048">
    <property type="entry name" value="ZN2_CY6_FUNGAL_2"/>
    <property type="match status" value="1"/>
</dbReference>
<accession>A0A3D8R4P2</accession>
<dbReference type="PROSITE" id="PS00463">
    <property type="entry name" value="ZN2_CY6_FUNGAL_1"/>
    <property type="match status" value="1"/>
</dbReference>
<evidence type="ECO:0000259" key="9">
    <source>
        <dbReference type="PROSITE" id="PS50048"/>
    </source>
</evidence>
<evidence type="ECO:0000256" key="3">
    <source>
        <dbReference type="ARBA" id="ARBA00023015"/>
    </source>
</evidence>
<evidence type="ECO:0000313" key="10">
    <source>
        <dbReference type="EMBL" id="RDW68940.1"/>
    </source>
</evidence>
<protein>
    <recommendedName>
        <fullName evidence="9">Zn(2)-C6 fungal-type domain-containing protein</fullName>
    </recommendedName>
</protein>
<dbReference type="GO" id="GO:0008270">
    <property type="term" value="F:zinc ion binding"/>
    <property type="evidence" value="ECO:0007669"/>
    <property type="project" value="InterPro"/>
</dbReference>
<evidence type="ECO:0000256" key="2">
    <source>
        <dbReference type="ARBA" id="ARBA00022723"/>
    </source>
</evidence>
<keyword evidence="4" id="KW-0238">DNA-binding</keyword>
<feature type="coiled-coil region" evidence="7">
    <location>
        <begin position="73"/>
        <end position="100"/>
    </location>
</feature>
<evidence type="ECO:0000256" key="5">
    <source>
        <dbReference type="ARBA" id="ARBA00023163"/>
    </source>
</evidence>
<feature type="region of interest" description="Disordered" evidence="8">
    <location>
        <begin position="103"/>
        <end position="182"/>
    </location>
</feature>
<dbReference type="SMART" id="SM00066">
    <property type="entry name" value="GAL4"/>
    <property type="match status" value="1"/>
</dbReference>
<reference evidence="10 11" key="1">
    <citation type="journal article" date="2018" name="IMA Fungus">
        <title>IMA Genome-F 9: Draft genome sequence of Annulohypoxylon stygium, Aspergillus mulundensis, Berkeleyomyces basicola (syn. Thielaviopsis basicola), Ceratocystis smalleyi, two Cercospora beticola strains, Coleophoma cylindrospora, Fusarium fracticaudum, Phialophora cf. hyalina, and Morchella septimelata.</title>
        <authorList>
            <person name="Wingfield B.D."/>
            <person name="Bills G.F."/>
            <person name="Dong Y."/>
            <person name="Huang W."/>
            <person name="Nel W.J."/>
            <person name="Swalarsk-Parry B.S."/>
            <person name="Vaghefi N."/>
            <person name="Wilken P.M."/>
            <person name="An Z."/>
            <person name="de Beer Z.W."/>
            <person name="De Vos L."/>
            <person name="Chen L."/>
            <person name="Duong T.A."/>
            <person name="Gao Y."/>
            <person name="Hammerbacher A."/>
            <person name="Kikkert J.R."/>
            <person name="Li Y."/>
            <person name="Li H."/>
            <person name="Li K."/>
            <person name="Li Q."/>
            <person name="Liu X."/>
            <person name="Ma X."/>
            <person name="Naidoo K."/>
            <person name="Pethybridge S.J."/>
            <person name="Sun J."/>
            <person name="Steenkamp E.T."/>
            <person name="van der Nest M.A."/>
            <person name="van Wyk S."/>
            <person name="Wingfield M.J."/>
            <person name="Xiong C."/>
            <person name="Yue Q."/>
            <person name="Zhang X."/>
        </authorList>
    </citation>
    <scope>NUCLEOTIDE SEQUENCE [LARGE SCALE GENOMIC DNA]</scope>
    <source>
        <strain evidence="10 11">DSM 5745</strain>
    </source>
</reference>
<name>A0A3D8R4P2_9EURO</name>
<keyword evidence="11" id="KW-1185">Reference proteome</keyword>
<dbReference type="InterPro" id="IPR050987">
    <property type="entry name" value="AtrR-like"/>
</dbReference>
<comment type="subcellular location">
    <subcellularLocation>
        <location evidence="1">Nucleus</location>
    </subcellularLocation>
</comment>
<keyword evidence="7" id="KW-0175">Coiled coil</keyword>
<dbReference type="Pfam" id="PF00172">
    <property type="entry name" value="Zn_clus"/>
    <property type="match status" value="1"/>
</dbReference>
<comment type="caution">
    <text evidence="10">The sequence shown here is derived from an EMBL/GenBank/DDBJ whole genome shotgun (WGS) entry which is preliminary data.</text>
</comment>
<dbReference type="InterPro" id="IPR001138">
    <property type="entry name" value="Zn2Cys6_DnaBD"/>
</dbReference>
<evidence type="ECO:0000256" key="1">
    <source>
        <dbReference type="ARBA" id="ARBA00004123"/>
    </source>
</evidence>
<dbReference type="GO" id="GO:0005634">
    <property type="term" value="C:nucleus"/>
    <property type="evidence" value="ECO:0007669"/>
    <property type="project" value="UniProtKB-SubCell"/>
</dbReference>
<dbReference type="Gene3D" id="4.10.240.10">
    <property type="entry name" value="Zn(2)-C6 fungal-type DNA-binding domain"/>
    <property type="match status" value="1"/>
</dbReference>
<gene>
    <name evidence="10" type="ORF">DSM5745_08700</name>
</gene>
<feature type="region of interest" description="Disordered" evidence="8">
    <location>
        <begin position="1"/>
        <end position="32"/>
    </location>
</feature>
<keyword evidence="6" id="KW-0539">Nucleus</keyword>
<feature type="compositionally biased region" description="Polar residues" evidence="8">
    <location>
        <begin position="103"/>
        <end position="142"/>
    </location>
</feature>
<dbReference type="OrthoDB" id="4138892at2759"/>
<dbReference type="CDD" id="cd00067">
    <property type="entry name" value="GAL4"/>
    <property type="match status" value="1"/>
</dbReference>
<dbReference type="RefSeq" id="XP_026600729.1">
    <property type="nucleotide sequence ID" value="XM_026750716.1"/>
</dbReference>
<proteinExistence type="predicted"/>
<dbReference type="SUPFAM" id="SSF57701">
    <property type="entry name" value="Zn2/Cys6 DNA-binding domain"/>
    <property type="match status" value="1"/>
</dbReference>
<evidence type="ECO:0000313" key="11">
    <source>
        <dbReference type="Proteomes" id="UP000256690"/>
    </source>
</evidence>
<keyword evidence="2" id="KW-0479">Metal-binding</keyword>
<keyword evidence="5" id="KW-0804">Transcription</keyword>
<evidence type="ECO:0000256" key="4">
    <source>
        <dbReference type="ARBA" id="ARBA00023125"/>
    </source>
</evidence>
<evidence type="ECO:0000256" key="8">
    <source>
        <dbReference type="SAM" id="MobiDB-lite"/>
    </source>
</evidence>
<sequence>MGGDQLLLPKVPKGDPSFGGANPAHQVGRKTKASRACDTCRSQRKKCNGENPCTSCYQQEIECSYSGADRRKKEALKSQIQALEDRNAYLEHLVEQLSRNSSDKAIQNSLQQSVQQSPQDDGSTQHMGSSHPSSVTDGNTQMPDEETSELRHMLHAATSHPLVRSPEAQWQQGRQHGYRGGKLPDENITRLALDAFFECAATSFYVTTEKQAARLMEKVYHSYHASPEDTCELCALATIGSHYLGPEIPDDAREAYFYLASTSLDETLQAGTMQGMRIFICLWMSSIMDTSYSAKLLIISALNLARGKLEADSEKAMWVQNQNDEYQRTLQTLVHYTVPLELGSVGSDVLTTRLVQTQMTKLALIACKTRDELPLDNQDYWTGAEKLLSRLDIWHRELPANLHIAAISNTQVSVGVLQEKSLYIMHMLYMDTRIQLYGQLLKASCDSDLAPTPDRLKTLLSEVPQHVAKFHAEFAVQIVRTASLLYERSAISTRCWLVVRAVFDACVVLLLNDCIRLIVGAENSDNIADIFTHINGSLTVLDFCSRSDIAASRLRDMLEPVIKGLSRLGLTSALSQGDCSNSEIMEIQHIIDHKPEQNMELARMIERLLSFISPTKNIWI</sequence>
<dbReference type="Proteomes" id="UP000256690">
    <property type="component" value="Unassembled WGS sequence"/>
</dbReference>
<dbReference type="GeneID" id="38119070"/>
<dbReference type="PANTHER" id="PTHR46910">
    <property type="entry name" value="TRANSCRIPTION FACTOR PDR1"/>
    <property type="match status" value="1"/>
</dbReference>
<dbReference type="PANTHER" id="PTHR46910:SF3">
    <property type="entry name" value="HALOTOLERANCE PROTEIN 9-RELATED"/>
    <property type="match status" value="1"/>
</dbReference>